<dbReference type="AlphaFoldDB" id="A0A0K9PI32"/>
<dbReference type="GO" id="GO:0016020">
    <property type="term" value="C:membrane"/>
    <property type="evidence" value="ECO:0000318"/>
    <property type="project" value="GO_Central"/>
</dbReference>
<gene>
    <name evidence="2" type="ORF">ZOSMA_252G00130</name>
</gene>
<keyword evidence="1" id="KW-0812">Transmembrane</keyword>
<accession>A0A0K9PI32</accession>
<name>A0A0K9PI32_ZOSMR</name>
<reference evidence="3" key="1">
    <citation type="journal article" date="2016" name="Nature">
        <title>The genome of the seagrass Zostera marina reveals angiosperm adaptation to the sea.</title>
        <authorList>
            <person name="Olsen J.L."/>
            <person name="Rouze P."/>
            <person name="Verhelst B."/>
            <person name="Lin Y.-C."/>
            <person name="Bayer T."/>
            <person name="Collen J."/>
            <person name="Dattolo E."/>
            <person name="De Paoli E."/>
            <person name="Dittami S."/>
            <person name="Maumus F."/>
            <person name="Michel G."/>
            <person name="Kersting A."/>
            <person name="Lauritano C."/>
            <person name="Lohaus R."/>
            <person name="Toepel M."/>
            <person name="Tonon T."/>
            <person name="Vanneste K."/>
            <person name="Amirebrahimi M."/>
            <person name="Brakel J."/>
            <person name="Bostroem C."/>
            <person name="Chovatia M."/>
            <person name="Grimwood J."/>
            <person name="Jenkins J.W."/>
            <person name="Jueterbock A."/>
            <person name="Mraz A."/>
            <person name="Stam W.T."/>
            <person name="Tice H."/>
            <person name="Bornberg-Bauer E."/>
            <person name="Green P.J."/>
            <person name="Pearson G.A."/>
            <person name="Procaccini G."/>
            <person name="Duarte C.M."/>
            <person name="Schmutz J."/>
            <person name="Reusch T.B.H."/>
            <person name="Van de Peer Y."/>
        </authorList>
    </citation>
    <scope>NUCLEOTIDE SEQUENCE [LARGE SCALE GENOMIC DNA]</scope>
    <source>
        <strain evidence="3">cv. Finnish</strain>
    </source>
</reference>
<protein>
    <recommendedName>
        <fullName evidence="4">Transmembrane protein</fullName>
    </recommendedName>
</protein>
<feature type="transmembrane region" description="Helical" evidence="1">
    <location>
        <begin position="144"/>
        <end position="167"/>
    </location>
</feature>
<evidence type="ECO:0008006" key="4">
    <source>
        <dbReference type="Google" id="ProtNLM"/>
    </source>
</evidence>
<keyword evidence="1" id="KW-1133">Transmembrane helix</keyword>
<keyword evidence="1" id="KW-0472">Membrane</keyword>
<dbReference type="Proteomes" id="UP000036987">
    <property type="component" value="Unassembled WGS sequence"/>
</dbReference>
<dbReference type="OMA" id="IINMHSV"/>
<feature type="transmembrane region" description="Helical" evidence="1">
    <location>
        <begin position="118"/>
        <end position="138"/>
    </location>
</feature>
<feature type="transmembrane region" description="Helical" evidence="1">
    <location>
        <begin position="218"/>
        <end position="242"/>
    </location>
</feature>
<comment type="caution">
    <text evidence="2">The sequence shown here is derived from an EMBL/GenBank/DDBJ whole genome shotgun (WGS) entry which is preliminary data.</text>
</comment>
<proteinExistence type="predicted"/>
<dbReference type="OrthoDB" id="419711at2759"/>
<feature type="transmembrane region" description="Helical" evidence="1">
    <location>
        <begin position="286"/>
        <end position="311"/>
    </location>
</feature>
<organism evidence="2 3">
    <name type="scientific">Zostera marina</name>
    <name type="common">Eelgrass</name>
    <dbReference type="NCBI Taxonomy" id="29655"/>
    <lineage>
        <taxon>Eukaryota</taxon>
        <taxon>Viridiplantae</taxon>
        <taxon>Streptophyta</taxon>
        <taxon>Embryophyta</taxon>
        <taxon>Tracheophyta</taxon>
        <taxon>Spermatophyta</taxon>
        <taxon>Magnoliopsida</taxon>
        <taxon>Liliopsida</taxon>
        <taxon>Zosteraceae</taxon>
        <taxon>Zostera</taxon>
    </lineage>
</organism>
<evidence type="ECO:0000313" key="3">
    <source>
        <dbReference type="Proteomes" id="UP000036987"/>
    </source>
</evidence>
<sequence>MSSGLFISLFFFIQEKSHCAKVRTDRSSRHPWQPTTTVKTSTHEYWFNWRVLLCSIFVLFSIAVAFVLIWRHECPNKEATEEERAGGEEEEDSQHQDTLFEDESWRPCLDLIHPTWLLAYRLTAFFLLSVLLIVYVSIEGTQTFYYYTQWTFTLVVVYFALGSILSIHGCRQFHKESNCNQIGHMIRLDEEQGRYEATIGEMKVLGRRRRRHAGVWDYVFQIVYQTNAGAVMLTDFVFWLIIVPFLEIKDYDLSLLMVGMHSVNAIFLFGDVTLNSLRFPWFRISYFLIWTACYVLFQWIVHACVTIWWPYPFLDLASQYSPIWYMLVALVHIPCYAIFFFIVKMKHWLLSRCFPYSYRLKNKH</sequence>
<keyword evidence="3" id="KW-1185">Reference proteome</keyword>
<dbReference type="PANTHER" id="PTHR12242">
    <property type="entry name" value="OS02G0130600 PROTEIN-RELATED"/>
    <property type="match status" value="1"/>
</dbReference>
<dbReference type="PANTHER" id="PTHR12242:SF22">
    <property type="entry name" value="OS02G0130600 PROTEIN"/>
    <property type="match status" value="1"/>
</dbReference>
<feature type="transmembrane region" description="Helical" evidence="1">
    <location>
        <begin position="323"/>
        <end position="343"/>
    </location>
</feature>
<evidence type="ECO:0000313" key="2">
    <source>
        <dbReference type="EMBL" id="KMZ67912.1"/>
    </source>
</evidence>
<evidence type="ECO:0000256" key="1">
    <source>
        <dbReference type="SAM" id="Phobius"/>
    </source>
</evidence>
<feature type="transmembrane region" description="Helical" evidence="1">
    <location>
        <begin position="49"/>
        <end position="70"/>
    </location>
</feature>
<dbReference type="EMBL" id="LFYR01000874">
    <property type="protein sequence ID" value="KMZ67912.1"/>
    <property type="molecule type" value="Genomic_DNA"/>
</dbReference>
<feature type="transmembrane region" description="Helical" evidence="1">
    <location>
        <begin position="254"/>
        <end position="274"/>
    </location>
</feature>